<dbReference type="Proteomes" id="UP000016932">
    <property type="component" value="Unassembled WGS sequence"/>
</dbReference>
<sequence>MLLSTAAAETIVSSRNFHGILNADSGVLQSLKPASDDSFDFSPSDYFALRNGVGNYHTGDLTARWRVKGEAEWREIDTAKKRDIKPHSTAGGHGLLHTTFDNVFQDAAKHFSLSRDWSIVDDDLVLKATVQAKDSSTIEVGAFGFPIEFNNIFTNRTAGNTTARCVLLDPYIGLDAGYVQVTRLTGTGPNLIVTPYSKHSRFEAWRFLDEDPKQPTGYQTQVFEGIYSWQTLTKAYKEREWNASEPWNEPTSLTLAPGKSVSFALRFGLSKTTHDIEDAVASKDVPVAIGLPGYILPTDMDGQLYINSKAAVGSIEVSPPGALTITEQPPKKRWKAYTVNSHDGAFGRVRVTIKYSDDRTQSVHYFVTDTQENSSDKLAKFLFDKQWFNDTSDPFHRAPSVISYDYEAGKQVLQDRRAWIAGVSDEGGAGSFEAAAMKVAVRPTKDQVHKLETMVNTTVWGWLQDKTSDNSTNPPTYEYGVKRSLFYYEPKSLPNYKYDPSIGWNASVWNKSEAYAIWRAYDYVHVSVIYWALYNAELVVPGILSINNATWYLTQAYRTVIASQADNVAYWYYGLMGETIWLSILEALKAEQLTSEAHKLEAAMKARQDDWATKSEPFGSEMAWDSTGQEGVYFWSKHFNDSKTVEKTPNSIRGYMPAVAHWGWNGNARRYWDFSYAGKLHRIERMIHHYGSGLNSLPLLDSYKYNKEPAGRAAFHDLRVAYGGHMGPLSNINKEGFGAMAFHSFPETLKWDAYSGDYGPNFLGHILGACTILVNHPDFGWTVFGGNMRQNGYGDVITVEPKDSVKRRLYIADMGLKVEIEAGIIESFTYTPSTQYLEIKLDQKDENGAEMTALKLEDTLGMGFGTNITEGLKRTRDLQPRNPDGKKARIGFEVQLPATVKLEVADGRLLCPL</sequence>
<name>N1QC37_PSEFD</name>
<dbReference type="VEuPathDB" id="FungiDB:MYCFIDRAFT_26862"/>
<protein>
    <recommendedName>
        <fullName evidence="3">Glycoside hydrolase family 43 protein</fullName>
    </recommendedName>
</protein>
<dbReference type="RefSeq" id="XP_007919786.1">
    <property type="nucleotide sequence ID" value="XM_007921595.1"/>
</dbReference>
<dbReference type="OrthoDB" id="2730619at2759"/>
<dbReference type="InterPro" id="IPR043750">
    <property type="entry name" value="DUF5695"/>
</dbReference>
<accession>N1QC37</accession>
<dbReference type="HOGENOM" id="CLU_015362_0_0_1"/>
<organism evidence="1 2">
    <name type="scientific">Pseudocercospora fijiensis (strain CIRAD86)</name>
    <name type="common">Black leaf streak disease fungus</name>
    <name type="synonym">Mycosphaerella fijiensis</name>
    <dbReference type="NCBI Taxonomy" id="383855"/>
    <lineage>
        <taxon>Eukaryota</taxon>
        <taxon>Fungi</taxon>
        <taxon>Dikarya</taxon>
        <taxon>Ascomycota</taxon>
        <taxon>Pezizomycotina</taxon>
        <taxon>Dothideomycetes</taxon>
        <taxon>Dothideomycetidae</taxon>
        <taxon>Mycosphaerellales</taxon>
        <taxon>Mycosphaerellaceae</taxon>
        <taxon>Pseudocercospora</taxon>
    </lineage>
</organism>
<dbReference type="Pfam" id="PF18951">
    <property type="entry name" value="DUF5695"/>
    <property type="match status" value="1"/>
</dbReference>
<evidence type="ECO:0000313" key="2">
    <source>
        <dbReference type="Proteomes" id="UP000016932"/>
    </source>
</evidence>
<dbReference type="AlphaFoldDB" id="N1QC37"/>
<gene>
    <name evidence="1" type="ORF">MYCFIDRAFT_26862</name>
</gene>
<dbReference type="eggNOG" id="ENOG502RMX9">
    <property type="taxonomic scope" value="Eukaryota"/>
</dbReference>
<evidence type="ECO:0000313" key="1">
    <source>
        <dbReference type="EMBL" id="EME88907.1"/>
    </source>
</evidence>
<dbReference type="KEGG" id="pfj:MYCFIDRAFT_26862"/>
<dbReference type="EMBL" id="KB446555">
    <property type="protein sequence ID" value="EME88907.1"/>
    <property type="molecule type" value="Genomic_DNA"/>
</dbReference>
<dbReference type="GeneID" id="19338534"/>
<reference evidence="1 2" key="1">
    <citation type="journal article" date="2012" name="PLoS Pathog.">
        <title>Diverse lifestyles and strategies of plant pathogenesis encoded in the genomes of eighteen Dothideomycetes fungi.</title>
        <authorList>
            <person name="Ohm R.A."/>
            <person name="Feau N."/>
            <person name="Henrissat B."/>
            <person name="Schoch C.L."/>
            <person name="Horwitz B.A."/>
            <person name="Barry K.W."/>
            <person name="Condon B.J."/>
            <person name="Copeland A.C."/>
            <person name="Dhillon B."/>
            <person name="Glaser F."/>
            <person name="Hesse C.N."/>
            <person name="Kosti I."/>
            <person name="LaButti K."/>
            <person name="Lindquist E.A."/>
            <person name="Lucas S."/>
            <person name="Salamov A.A."/>
            <person name="Bradshaw R.E."/>
            <person name="Ciuffetti L."/>
            <person name="Hamelin R.C."/>
            <person name="Kema G.H.J."/>
            <person name="Lawrence C."/>
            <person name="Scott J.A."/>
            <person name="Spatafora J.W."/>
            <person name="Turgeon B.G."/>
            <person name="de Wit P.J.G.M."/>
            <person name="Zhong S."/>
            <person name="Goodwin S.B."/>
            <person name="Grigoriev I.V."/>
        </authorList>
    </citation>
    <scope>NUCLEOTIDE SEQUENCE [LARGE SCALE GENOMIC DNA]</scope>
    <source>
        <strain evidence="1 2">CIRAD86</strain>
    </source>
</reference>
<proteinExistence type="predicted"/>
<keyword evidence="2" id="KW-1185">Reference proteome</keyword>
<evidence type="ECO:0008006" key="3">
    <source>
        <dbReference type="Google" id="ProtNLM"/>
    </source>
</evidence>